<keyword evidence="2" id="KW-1185">Reference proteome</keyword>
<proteinExistence type="predicted"/>
<accession>A0A8K0MRM7</accession>
<evidence type="ECO:0000313" key="1">
    <source>
        <dbReference type="EMBL" id="KAF3455423.1"/>
    </source>
</evidence>
<protein>
    <submittedName>
        <fullName evidence="1">Uncharacterized protein</fullName>
    </submittedName>
</protein>
<gene>
    <name evidence="1" type="ORF">FNV43_RR00048</name>
</gene>
<reference evidence="1" key="1">
    <citation type="submission" date="2020-03" db="EMBL/GenBank/DDBJ databases">
        <title>A high-quality chromosome-level genome assembly of a woody plant with both climbing and erect habits, Rhamnella rubrinervis.</title>
        <authorList>
            <person name="Lu Z."/>
            <person name="Yang Y."/>
            <person name="Zhu X."/>
            <person name="Sun Y."/>
        </authorList>
    </citation>
    <scope>NUCLEOTIDE SEQUENCE</scope>
    <source>
        <strain evidence="1">BYM</strain>
        <tissue evidence="1">Leaf</tissue>
    </source>
</reference>
<name>A0A8K0MRM7_9ROSA</name>
<organism evidence="1 2">
    <name type="scientific">Rhamnella rubrinervis</name>
    <dbReference type="NCBI Taxonomy" id="2594499"/>
    <lineage>
        <taxon>Eukaryota</taxon>
        <taxon>Viridiplantae</taxon>
        <taxon>Streptophyta</taxon>
        <taxon>Embryophyta</taxon>
        <taxon>Tracheophyta</taxon>
        <taxon>Spermatophyta</taxon>
        <taxon>Magnoliopsida</taxon>
        <taxon>eudicotyledons</taxon>
        <taxon>Gunneridae</taxon>
        <taxon>Pentapetalae</taxon>
        <taxon>rosids</taxon>
        <taxon>fabids</taxon>
        <taxon>Rosales</taxon>
        <taxon>Rhamnaceae</taxon>
        <taxon>rhamnoid group</taxon>
        <taxon>Rhamneae</taxon>
        <taxon>Rhamnella</taxon>
    </lineage>
</organism>
<sequence length="109" mass="12424">MFNSVRMQCVPKSLRVSATLVIDAVTSLRSEAAEHQGLQCWPVNSTRRGIKACEVRCCDINMIMHALLLPTWGIPDCLQIKLFPNISQNYKEPVRIHAQCCIELKKKER</sequence>
<dbReference type="AlphaFoldDB" id="A0A8K0MRM7"/>
<dbReference type="EMBL" id="VOIH02000001">
    <property type="protein sequence ID" value="KAF3455423.1"/>
    <property type="molecule type" value="Genomic_DNA"/>
</dbReference>
<comment type="caution">
    <text evidence="1">The sequence shown here is derived from an EMBL/GenBank/DDBJ whole genome shotgun (WGS) entry which is preliminary data.</text>
</comment>
<dbReference type="Proteomes" id="UP000796880">
    <property type="component" value="Unassembled WGS sequence"/>
</dbReference>
<evidence type="ECO:0000313" key="2">
    <source>
        <dbReference type="Proteomes" id="UP000796880"/>
    </source>
</evidence>